<evidence type="ECO:0000256" key="1">
    <source>
        <dbReference type="ARBA" id="ARBA00001947"/>
    </source>
</evidence>
<dbReference type="GO" id="GO:0016485">
    <property type="term" value="P:protein processing"/>
    <property type="evidence" value="ECO:0007669"/>
    <property type="project" value="TreeGrafter"/>
</dbReference>
<dbReference type="Gene3D" id="3.40.390.10">
    <property type="entry name" value="Collagenase (Catalytic Domain)"/>
    <property type="match status" value="1"/>
</dbReference>
<comment type="subcellular location">
    <subcellularLocation>
        <location evidence="2">Cell membrane</location>
        <topology evidence="2">Single-pass type II membrane protein</topology>
    </subcellularLocation>
</comment>
<dbReference type="GO" id="GO:0046872">
    <property type="term" value="F:metal ion binding"/>
    <property type="evidence" value="ECO:0007669"/>
    <property type="project" value="UniProtKB-KW"/>
</dbReference>
<evidence type="ECO:0000256" key="9">
    <source>
        <dbReference type="SAM" id="Phobius"/>
    </source>
</evidence>
<dbReference type="InterPro" id="IPR042089">
    <property type="entry name" value="Peptidase_M13_dom_2"/>
</dbReference>
<dbReference type="PANTHER" id="PTHR11733">
    <property type="entry name" value="ZINC METALLOPROTEASE FAMILY M13 NEPRILYSIN-RELATED"/>
    <property type="match status" value="1"/>
</dbReference>
<comment type="cofactor">
    <cofactor evidence="1">
        <name>Zn(2+)</name>
        <dbReference type="ChEBI" id="CHEBI:29105"/>
    </cofactor>
</comment>
<evidence type="ECO:0000256" key="2">
    <source>
        <dbReference type="ARBA" id="ARBA00004401"/>
    </source>
</evidence>
<keyword evidence="8" id="KW-0482">Metalloprotease</keyword>
<keyword evidence="4" id="KW-0645">Protease</keyword>
<dbReference type="Gene3D" id="1.10.1380.10">
    <property type="entry name" value="Neutral endopeptidase , domain2"/>
    <property type="match status" value="1"/>
</dbReference>
<evidence type="ECO:0000256" key="7">
    <source>
        <dbReference type="ARBA" id="ARBA00022833"/>
    </source>
</evidence>
<accession>A0AAN7VEV7</accession>
<evidence type="ECO:0000313" key="12">
    <source>
        <dbReference type="EMBL" id="KAK5647010.1"/>
    </source>
</evidence>
<dbReference type="PANTHER" id="PTHR11733:SF224">
    <property type="entry name" value="NEPRILYSIN-2"/>
    <property type="match status" value="1"/>
</dbReference>
<dbReference type="Pfam" id="PF05649">
    <property type="entry name" value="Peptidase_M13_N"/>
    <property type="match status" value="1"/>
</dbReference>
<evidence type="ECO:0000256" key="3">
    <source>
        <dbReference type="ARBA" id="ARBA00007357"/>
    </source>
</evidence>
<protein>
    <submittedName>
        <fullName evidence="12">Uncharacterized protein</fullName>
    </submittedName>
</protein>
<feature type="domain" description="Peptidase M13 C-terminal" evidence="10">
    <location>
        <begin position="533"/>
        <end position="727"/>
    </location>
</feature>
<evidence type="ECO:0000256" key="6">
    <source>
        <dbReference type="ARBA" id="ARBA00022801"/>
    </source>
</evidence>
<keyword evidence="5" id="KW-0479">Metal-binding</keyword>
<organism evidence="12 13">
    <name type="scientific">Pyrocoelia pectoralis</name>
    <dbReference type="NCBI Taxonomy" id="417401"/>
    <lineage>
        <taxon>Eukaryota</taxon>
        <taxon>Metazoa</taxon>
        <taxon>Ecdysozoa</taxon>
        <taxon>Arthropoda</taxon>
        <taxon>Hexapoda</taxon>
        <taxon>Insecta</taxon>
        <taxon>Pterygota</taxon>
        <taxon>Neoptera</taxon>
        <taxon>Endopterygota</taxon>
        <taxon>Coleoptera</taxon>
        <taxon>Polyphaga</taxon>
        <taxon>Elateriformia</taxon>
        <taxon>Elateroidea</taxon>
        <taxon>Lampyridae</taxon>
        <taxon>Lampyrinae</taxon>
        <taxon>Pyrocoelia</taxon>
    </lineage>
</organism>
<keyword evidence="7" id="KW-0862">Zinc</keyword>
<dbReference type="Proteomes" id="UP001329430">
    <property type="component" value="Chromosome 3"/>
</dbReference>
<evidence type="ECO:0000256" key="5">
    <source>
        <dbReference type="ARBA" id="ARBA00022723"/>
    </source>
</evidence>
<dbReference type="InterPro" id="IPR008753">
    <property type="entry name" value="Peptidase_M13_N"/>
</dbReference>
<evidence type="ECO:0000259" key="11">
    <source>
        <dbReference type="Pfam" id="PF05649"/>
    </source>
</evidence>
<name>A0AAN7VEV7_9COLE</name>
<keyword evidence="6" id="KW-0378">Hydrolase</keyword>
<dbReference type="PROSITE" id="PS51885">
    <property type="entry name" value="NEPRILYSIN"/>
    <property type="match status" value="1"/>
</dbReference>
<dbReference type="CDD" id="cd08662">
    <property type="entry name" value="M13"/>
    <property type="match status" value="1"/>
</dbReference>
<keyword evidence="9" id="KW-0812">Transmembrane</keyword>
<keyword evidence="13" id="KW-1185">Reference proteome</keyword>
<evidence type="ECO:0000313" key="13">
    <source>
        <dbReference type="Proteomes" id="UP001329430"/>
    </source>
</evidence>
<sequence>MTIQIETIANFLSWENLERHFKVVVFVLTTVSVILCITIVILTAKPNEVVQITTLIDNNVCLKPGCVEMASKLINNMDLKVDPCIDFYSFACGNFMKHTPIPADEFIVGSFQDAQKKVLGQLKNLLEERSTSKELLPFKQTKRFYNSCMNTRAIELDGLETIKIVLQSLNGWPIIEGGRWYDAKFDWKQAMYVLRNLGFSVDYFIKLDVTVDLHNSSLRVISLDQANFGINRRNLINGFNDSVTQSYYRYMVDVAEIFGANRSKALEELRQSLNLEIELAKISLSPSQREEEKLIYNPVTVLKLQNEYPNSNWKKYIKYVLDIPGFQISDDDIVILRIPRYLNDLEDLIENTSKRVQANYIMWRVLFSTTKYLNEKLRKRRLVFYKEVYGEQQSAPLWKECVSDTMLNFWESLSNMYMRKHSHKQTKRVLNTMFTKIGANFVKLIEKSKWMDNETKRYAYDKATGMPYYTTHSDEMDNETLLNFYSPLQFTTDNYLRSVMDVWLFRSNNHFKKLCQTVTKEDRQWDVSLVYQMGVPQGLFQGSFFNKDRPHYANYGAVGSIIGHLLTHIFDNHGRQFDKDLELIDWWTNYTKEAYQNVTQCVVRQYDNYTIKEVDMKLNGKRTLTENVADITGLKVAYLAYNNWAKNHPSEALLPGLNYTQNQMFWISAASMWCTKYREEYLRYMVLIYPFSPANFRVTGSLNNLVQFSKDFNCSATSAMNKRKKCVVW</sequence>
<dbReference type="GO" id="GO:0004222">
    <property type="term" value="F:metalloendopeptidase activity"/>
    <property type="evidence" value="ECO:0007669"/>
    <property type="project" value="InterPro"/>
</dbReference>
<comment type="caution">
    <text evidence="12">The sequence shown here is derived from an EMBL/GenBank/DDBJ whole genome shotgun (WGS) entry which is preliminary data.</text>
</comment>
<evidence type="ECO:0000256" key="8">
    <source>
        <dbReference type="ARBA" id="ARBA00023049"/>
    </source>
</evidence>
<dbReference type="PRINTS" id="PR00786">
    <property type="entry name" value="NEPRILYSIN"/>
</dbReference>
<feature type="transmembrane region" description="Helical" evidence="9">
    <location>
        <begin position="21"/>
        <end position="44"/>
    </location>
</feature>
<gene>
    <name evidence="12" type="ORF">RI129_005474</name>
</gene>
<comment type="similarity">
    <text evidence="3">Belongs to the peptidase M13 family.</text>
</comment>
<dbReference type="AlphaFoldDB" id="A0AAN7VEV7"/>
<evidence type="ECO:0000256" key="4">
    <source>
        <dbReference type="ARBA" id="ARBA00022670"/>
    </source>
</evidence>
<dbReference type="SUPFAM" id="SSF55486">
    <property type="entry name" value="Metalloproteases ('zincins'), catalytic domain"/>
    <property type="match status" value="1"/>
</dbReference>
<evidence type="ECO:0000259" key="10">
    <source>
        <dbReference type="Pfam" id="PF01431"/>
    </source>
</evidence>
<keyword evidence="9" id="KW-0472">Membrane</keyword>
<dbReference type="InterPro" id="IPR024079">
    <property type="entry name" value="MetalloPept_cat_dom_sf"/>
</dbReference>
<keyword evidence="9" id="KW-1133">Transmembrane helix</keyword>
<dbReference type="InterPro" id="IPR000718">
    <property type="entry name" value="Peptidase_M13"/>
</dbReference>
<feature type="domain" description="Peptidase M13 N-terminal" evidence="11">
    <location>
        <begin position="83"/>
        <end position="466"/>
    </location>
</feature>
<reference evidence="12 13" key="1">
    <citation type="journal article" date="2024" name="Insects">
        <title>An Improved Chromosome-Level Genome Assembly of the Firefly Pyrocoelia pectoralis.</title>
        <authorList>
            <person name="Fu X."/>
            <person name="Meyer-Rochow V.B."/>
            <person name="Ballantyne L."/>
            <person name="Zhu X."/>
        </authorList>
    </citation>
    <scope>NUCLEOTIDE SEQUENCE [LARGE SCALE GENOMIC DNA]</scope>
    <source>
        <strain evidence="12">XCY_ONT2</strain>
    </source>
</reference>
<dbReference type="GO" id="GO:0005886">
    <property type="term" value="C:plasma membrane"/>
    <property type="evidence" value="ECO:0007669"/>
    <property type="project" value="UniProtKB-SubCell"/>
</dbReference>
<dbReference type="InterPro" id="IPR018497">
    <property type="entry name" value="Peptidase_M13_C"/>
</dbReference>
<dbReference type="EMBL" id="JAVRBK010000003">
    <property type="protein sequence ID" value="KAK5647010.1"/>
    <property type="molecule type" value="Genomic_DNA"/>
</dbReference>
<dbReference type="Pfam" id="PF01431">
    <property type="entry name" value="Peptidase_M13"/>
    <property type="match status" value="1"/>
</dbReference>
<proteinExistence type="inferred from homology"/>